<dbReference type="EC" id="2.7.13.3" evidence="2"/>
<evidence type="ECO:0000256" key="8">
    <source>
        <dbReference type="ARBA" id="ARBA00023012"/>
    </source>
</evidence>
<evidence type="ECO:0000256" key="1">
    <source>
        <dbReference type="ARBA" id="ARBA00000085"/>
    </source>
</evidence>
<evidence type="ECO:0000256" key="5">
    <source>
        <dbReference type="ARBA" id="ARBA00022741"/>
    </source>
</evidence>
<dbReference type="Gene3D" id="3.30.565.10">
    <property type="entry name" value="Histidine kinase-like ATPase, C-terminal domain"/>
    <property type="match status" value="1"/>
</dbReference>
<evidence type="ECO:0000256" key="2">
    <source>
        <dbReference type="ARBA" id="ARBA00012438"/>
    </source>
</evidence>
<feature type="coiled-coil region" evidence="9">
    <location>
        <begin position="276"/>
        <end position="307"/>
    </location>
</feature>
<dbReference type="PANTHER" id="PTHR43065:SF10">
    <property type="entry name" value="PEROXIDE STRESS-ACTIVATED HISTIDINE KINASE MAK3"/>
    <property type="match status" value="1"/>
</dbReference>
<keyword evidence="9" id="KW-0175">Coiled coil</keyword>
<evidence type="ECO:0000256" key="7">
    <source>
        <dbReference type="ARBA" id="ARBA00022840"/>
    </source>
</evidence>
<dbReference type="InterPro" id="IPR036097">
    <property type="entry name" value="HisK_dim/P_sf"/>
</dbReference>
<dbReference type="SUPFAM" id="SSF55785">
    <property type="entry name" value="PYP-like sensor domain (PAS domain)"/>
    <property type="match status" value="3"/>
</dbReference>
<keyword evidence="8" id="KW-0902">Two-component regulatory system</keyword>
<evidence type="ECO:0000313" key="13">
    <source>
        <dbReference type="Proteomes" id="UP001163981"/>
    </source>
</evidence>
<keyword evidence="5" id="KW-0547">Nucleotide-binding</keyword>
<dbReference type="Gene3D" id="3.30.450.20">
    <property type="entry name" value="PAS domain"/>
    <property type="match status" value="3"/>
</dbReference>
<reference evidence="12" key="1">
    <citation type="submission" date="2021-02" db="EMBL/GenBank/DDBJ databases">
        <title>Salinimicrobium sp. nov. isolated from seawater in Tongyeong, Republic of Korea.</title>
        <authorList>
            <person name="Lee S.-J."/>
        </authorList>
    </citation>
    <scope>NUCLEOTIDE SEQUENCE</scope>
    <source>
        <strain evidence="12">HN-2-9-2</strain>
    </source>
</reference>
<name>A0ABY6NPF1_9FLAO</name>
<dbReference type="InterPro" id="IPR003661">
    <property type="entry name" value="HisK_dim/P_dom"/>
</dbReference>
<comment type="catalytic activity">
    <reaction evidence="1">
        <text>ATP + protein L-histidine = ADP + protein N-phospho-L-histidine.</text>
        <dbReference type="EC" id="2.7.13.3"/>
    </reaction>
</comment>
<keyword evidence="7" id="KW-0067">ATP-binding</keyword>
<proteinExistence type="predicted"/>
<dbReference type="SUPFAM" id="SSF55874">
    <property type="entry name" value="ATPase domain of HSP90 chaperone/DNA topoisomerase II/histidine kinase"/>
    <property type="match status" value="1"/>
</dbReference>
<dbReference type="PROSITE" id="PS50109">
    <property type="entry name" value="HIS_KIN"/>
    <property type="match status" value="1"/>
</dbReference>
<keyword evidence="13" id="KW-1185">Reference proteome</keyword>
<dbReference type="Gene3D" id="1.10.287.130">
    <property type="match status" value="1"/>
</dbReference>
<accession>A0ABY6NPF1</accession>
<dbReference type="CDD" id="cd00082">
    <property type="entry name" value="HisKA"/>
    <property type="match status" value="1"/>
</dbReference>
<keyword evidence="4" id="KW-0808">Transferase</keyword>
<dbReference type="SMART" id="SM00387">
    <property type="entry name" value="HATPase_c"/>
    <property type="match status" value="1"/>
</dbReference>
<dbReference type="InterPro" id="IPR000014">
    <property type="entry name" value="PAS"/>
</dbReference>
<evidence type="ECO:0000256" key="3">
    <source>
        <dbReference type="ARBA" id="ARBA00022553"/>
    </source>
</evidence>
<dbReference type="InterPro" id="IPR004358">
    <property type="entry name" value="Sig_transdc_His_kin-like_C"/>
</dbReference>
<dbReference type="RefSeq" id="WP_265163001.1">
    <property type="nucleotide sequence ID" value="NZ_CP069620.1"/>
</dbReference>
<keyword evidence="6" id="KW-0418">Kinase</keyword>
<keyword evidence="3" id="KW-0597">Phosphoprotein</keyword>
<dbReference type="PANTHER" id="PTHR43065">
    <property type="entry name" value="SENSOR HISTIDINE KINASE"/>
    <property type="match status" value="1"/>
</dbReference>
<dbReference type="Proteomes" id="UP001163981">
    <property type="component" value="Chromosome"/>
</dbReference>
<feature type="domain" description="Histidine kinase" evidence="10">
    <location>
        <begin position="575"/>
        <end position="784"/>
    </location>
</feature>
<evidence type="ECO:0000256" key="9">
    <source>
        <dbReference type="SAM" id="Coils"/>
    </source>
</evidence>
<protein>
    <recommendedName>
        <fullName evidence="2">histidine kinase</fullName>
        <ecNumber evidence="2">2.7.13.3</ecNumber>
    </recommendedName>
</protein>
<evidence type="ECO:0000259" key="11">
    <source>
        <dbReference type="PROSITE" id="PS50112"/>
    </source>
</evidence>
<evidence type="ECO:0000256" key="4">
    <source>
        <dbReference type="ARBA" id="ARBA00022679"/>
    </source>
</evidence>
<dbReference type="PRINTS" id="PR00344">
    <property type="entry name" value="BCTRLSENSOR"/>
</dbReference>
<dbReference type="NCBIfam" id="TIGR00229">
    <property type="entry name" value="sensory_box"/>
    <property type="match status" value="1"/>
</dbReference>
<dbReference type="PROSITE" id="PS50112">
    <property type="entry name" value="PAS"/>
    <property type="match status" value="1"/>
</dbReference>
<sequence>MQKSTFMPDEIPIGAMHSLFHAFNGHENQEFLLFISSAEDFSIKAVNYRFLQYFRDRLPALEENVSFYRDKIHPEDYPQFLRLLRSTETPADAKENSEILRFKSPFGHWKRFHFSSRRYDGFKENNEDFILTLAKPLDTSRVQGRREVGLETEQLLQESLNRYRVLVNSLDQGFGVVEMILDLQKNLVDYLFVEVNPAFEKHTDSRNPLGKTMREFYRDHESHWFNTLGKVAATGEPLRFEDYATAHHRWFDVYAFPIGSSKSRKVACLFSDITPRKEAEEKLQRLNEDLELKIKSRTRELEENNELLQMVFDTVKQGIFVMKPLFGENYDIVDFTYVRVNRIINRYYNQNQMVGRNFLKYNPGAAEKGVFEAFKQTMLTGESSDFEIELNRNGKNNWFRISGRRQKGLLICSLENITREKTKSQKLRENSRFRKQLVETSPDVILIFDLYSERVRCINRDISAEEGMSAEKIKGMALLDILPLIHPQDRQKTLGFHSGLLRGADDDLLEVEFRLKASEKQWECYNARGKVFMRNEKGNVVEYIVLLRNVQSQKMTQQALITAEKLSIKGEIARTLAHELRNPLASISMSVDILEKMNQESHKKKLKNYTDIIKRSTSTLNNLVTDLLTASNYSKPQMKKCCLARTTNKALRHAKDRIYLTGVTVHKRYRGPYFINADEEKLQIAILNIIVNASEAMVPNEGQLTLSIKKKKNTYSLTVTDNGCGMEKEQLDRLFESFYTRKPGGMGIGLCSVKNILDDHGATIEVQSVPNEGTSFVLTFPVHEDVNKGK</sequence>
<dbReference type="InterPro" id="IPR036890">
    <property type="entry name" value="HATPase_C_sf"/>
</dbReference>
<evidence type="ECO:0000259" key="10">
    <source>
        <dbReference type="PROSITE" id="PS50109"/>
    </source>
</evidence>
<evidence type="ECO:0000313" key="12">
    <source>
        <dbReference type="EMBL" id="UZH54669.1"/>
    </source>
</evidence>
<dbReference type="InterPro" id="IPR003594">
    <property type="entry name" value="HATPase_dom"/>
</dbReference>
<feature type="domain" description="PAS" evidence="11">
    <location>
        <begin position="430"/>
        <end position="504"/>
    </location>
</feature>
<evidence type="ECO:0000256" key="6">
    <source>
        <dbReference type="ARBA" id="ARBA00022777"/>
    </source>
</evidence>
<dbReference type="SUPFAM" id="SSF47384">
    <property type="entry name" value="Homodimeric domain of signal transducing histidine kinase"/>
    <property type="match status" value="1"/>
</dbReference>
<organism evidence="12 13">
    <name type="scientific">Salinimicrobium tongyeongense</name>
    <dbReference type="NCBI Taxonomy" id="2809707"/>
    <lineage>
        <taxon>Bacteria</taxon>
        <taxon>Pseudomonadati</taxon>
        <taxon>Bacteroidota</taxon>
        <taxon>Flavobacteriia</taxon>
        <taxon>Flavobacteriales</taxon>
        <taxon>Flavobacteriaceae</taxon>
        <taxon>Salinimicrobium</taxon>
    </lineage>
</organism>
<dbReference type="Pfam" id="PF02518">
    <property type="entry name" value="HATPase_c"/>
    <property type="match status" value="1"/>
</dbReference>
<dbReference type="InterPro" id="IPR035965">
    <property type="entry name" value="PAS-like_dom_sf"/>
</dbReference>
<dbReference type="InterPro" id="IPR005467">
    <property type="entry name" value="His_kinase_dom"/>
</dbReference>
<dbReference type="Pfam" id="PF00512">
    <property type="entry name" value="HisKA"/>
    <property type="match status" value="1"/>
</dbReference>
<dbReference type="EMBL" id="CP069620">
    <property type="protein sequence ID" value="UZH54669.1"/>
    <property type="molecule type" value="Genomic_DNA"/>
</dbReference>
<dbReference type="SMART" id="SM00388">
    <property type="entry name" value="HisKA"/>
    <property type="match status" value="1"/>
</dbReference>
<gene>
    <name evidence="12" type="ORF">JRG66_11905</name>
</gene>